<dbReference type="KEGG" id="vg:55009818"/>
<accession>A0A3S9U8T4</accession>
<organism evidence="1 2">
    <name type="scientific">Streptomyces phage Hiyaa</name>
    <dbReference type="NCBI Taxonomy" id="2499072"/>
    <lineage>
        <taxon>Viruses</taxon>
        <taxon>Duplodnaviria</taxon>
        <taxon>Heunggongvirae</taxon>
        <taxon>Uroviricota</taxon>
        <taxon>Caudoviricetes</taxon>
        <taxon>Hiyaavirus</taxon>
        <taxon>Hiyaavirus hiyaa</taxon>
    </lineage>
</organism>
<evidence type="ECO:0000313" key="2">
    <source>
        <dbReference type="Proteomes" id="UP000287372"/>
    </source>
</evidence>
<proteinExistence type="predicted"/>
<protein>
    <submittedName>
        <fullName evidence="1">Uncharacterized protein</fullName>
    </submittedName>
</protein>
<dbReference type="GeneID" id="55009818"/>
<evidence type="ECO:0000313" key="1">
    <source>
        <dbReference type="EMBL" id="AZS06680.1"/>
    </source>
</evidence>
<reference evidence="1 2" key="1">
    <citation type="submission" date="2018-12" db="EMBL/GenBank/DDBJ databases">
        <authorList>
            <person name="Lieu J.K."/>
            <person name="Tian C.Z."/>
            <person name="Hsaio W.J."/>
            <person name="Shaffer C.D."/>
            <person name="Weston-Hafer K.A."/>
            <person name="Russell D.A."/>
            <person name="Pope W.H."/>
            <person name="Jacobs-Sera D."/>
            <person name="Hendrix R.W."/>
            <person name="Hatfull G.F."/>
        </authorList>
    </citation>
    <scope>NUCLEOTIDE SEQUENCE [LARGE SCALE GENOMIC DNA]</scope>
</reference>
<gene>
    <name evidence="1" type="primary">40</name>
    <name evidence="1" type="ORF">SEA_HIYAA_40</name>
</gene>
<dbReference type="EMBL" id="MK279841">
    <property type="protein sequence ID" value="AZS06680.1"/>
    <property type="molecule type" value="Genomic_DNA"/>
</dbReference>
<name>A0A3S9U8T4_9CAUD</name>
<dbReference type="RefSeq" id="YP_009818476.1">
    <property type="nucleotide sequence ID" value="NC_048139.1"/>
</dbReference>
<keyword evidence="2" id="KW-1185">Reference proteome</keyword>
<dbReference type="Proteomes" id="UP000287372">
    <property type="component" value="Segment"/>
</dbReference>
<sequence length="53" mass="6025">MPYRKEKRGSKWVVVKIKKAPDETESTEVVGKHDTEDEAKKQLAALKINVEDA</sequence>